<keyword evidence="3" id="KW-1185">Reference proteome</keyword>
<accession>A0A9N9AS63</accession>
<gene>
    <name evidence="2" type="ORF">AGERDE_LOCUS6153</name>
</gene>
<evidence type="ECO:0000313" key="3">
    <source>
        <dbReference type="Proteomes" id="UP000789831"/>
    </source>
</evidence>
<dbReference type="EMBL" id="CAJVPL010000919">
    <property type="protein sequence ID" value="CAG8540382.1"/>
    <property type="molecule type" value="Genomic_DNA"/>
</dbReference>
<dbReference type="Proteomes" id="UP000789831">
    <property type="component" value="Unassembled WGS sequence"/>
</dbReference>
<sequence length="115" mass="13463">MDTINNLLLSLQPPDKFLSSKKTEESKIELLYYCLTTKGDNEYVPSEKDNEGDEDKDDEDDELHPNTINLKKVELKCTEIRSACQIAEFDDARVMLIKKKEVKRYLYIGGKYEHW</sequence>
<reference evidence="2" key="1">
    <citation type="submission" date="2021-06" db="EMBL/GenBank/DDBJ databases">
        <authorList>
            <person name="Kallberg Y."/>
            <person name="Tangrot J."/>
            <person name="Rosling A."/>
        </authorList>
    </citation>
    <scope>NUCLEOTIDE SEQUENCE</scope>
    <source>
        <strain evidence="2">MT106</strain>
    </source>
</reference>
<comment type="caution">
    <text evidence="2">The sequence shown here is derived from an EMBL/GenBank/DDBJ whole genome shotgun (WGS) entry which is preliminary data.</text>
</comment>
<evidence type="ECO:0000313" key="2">
    <source>
        <dbReference type="EMBL" id="CAG8540382.1"/>
    </source>
</evidence>
<feature type="region of interest" description="Disordered" evidence="1">
    <location>
        <begin position="40"/>
        <end position="65"/>
    </location>
</feature>
<feature type="compositionally biased region" description="Acidic residues" evidence="1">
    <location>
        <begin position="50"/>
        <end position="62"/>
    </location>
</feature>
<proteinExistence type="predicted"/>
<name>A0A9N9AS63_9GLOM</name>
<evidence type="ECO:0000256" key="1">
    <source>
        <dbReference type="SAM" id="MobiDB-lite"/>
    </source>
</evidence>
<feature type="compositionally biased region" description="Basic and acidic residues" evidence="1">
    <location>
        <begin position="40"/>
        <end position="49"/>
    </location>
</feature>
<organism evidence="2 3">
    <name type="scientific">Ambispora gerdemannii</name>
    <dbReference type="NCBI Taxonomy" id="144530"/>
    <lineage>
        <taxon>Eukaryota</taxon>
        <taxon>Fungi</taxon>
        <taxon>Fungi incertae sedis</taxon>
        <taxon>Mucoromycota</taxon>
        <taxon>Glomeromycotina</taxon>
        <taxon>Glomeromycetes</taxon>
        <taxon>Archaeosporales</taxon>
        <taxon>Ambisporaceae</taxon>
        <taxon>Ambispora</taxon>
    </lineage>
</organism>
<dbReference type="AlphaFoldDB" id="A0A9N9AS63"/>
<protein>
    <submittedName>
        <fullName evidence="2">6265_t:CDS:1</fullName>
    </submittedName>
</protein>